<keyword evidence="2" id="KW-1185">Reference proteome</keyword>
<evidence type="ECO:0000313" key="2">
    <source>
        <dbReference type="Proteomes" id="UP000485058"/>
    </source>
</evidence>
<organism evidence="1 2">
    <name type="scientific">Haematococcus lacustris</name>
    <name type="common">Green alga</name>
    <name type="synonym">Haematococcus pluvialis</name>
    <dbReference type="NCBI Taxonomy" id="44745"/>
    <lineage>
        <taxon>Eukaryota</taxon>
        <taxon>Viridiplantae</taxon>
        <taxon>Chlorophyta</taxon>
        <taxon>core chlorophytes</taxon>
        <taxon>Chlorophyceae</taxon>
        <taxon>CS clade</taxon>
        <taxon>Chlamydomonadales</taxon>
        <taxon>Haematococcaceae</taxon>
        <taxon>Haematococcus</taxon>
    </lineage>
</organism>
<reference evidence="1 2" key="1">
    <citation type="submission" date="2020-02" db="EMBL/GenBank/DDBJ databases">
        <title>Draft genome sequence of Haematococcus lacustris strain NIES-144.</title>
        <authorList>
            <person name="Morimoto D."/>
            <person name="Nakagawa S."/>
            <person name="Yoshida T."/>
            <person name="Sawayama S."/>
        </authorList>
    </citation>
    <scope>NUCLEOTIDE SEQUENCE [LARGE SCALE GENOMIC DNA]</scope>
    <source>
        <strain evidence="1 2">NIES-144</strain>
    </source>
</reference>
<dbReference type="AlphaFoldDB" id="A0A699ZP83"/>
<protein>
    <submittedName>
        <fullName evidence="1">Uncharacterized protein</fullName>
    </submittedName>
</protein>
<accession>A0A699ZP83</accession>
<proteinExistence type="predicted"/>
<sequence>MQCGVPAITVTTSGCRLICQAACELNHHVIPRKVATPAAPAACEISGGRAALHGNVIRGEGWKCWSNCGGLLRWKFKAGRGKSDGTNLMRLALSLVERRPLPTYDLPVPYKRCCSPHGQALPPVVPVGT</sequence>
<gene>
    <name evidence="1" type="ORF">HaLaN_20490</name>
</gene>
<dbReference type="Proteomes" id="UP000485058">
    <property type="component" value="Unassembled WGS sequence"/>
</dbReference>
<evidence type="ECO:0000313" key="1">
    <source>
        <dbReference type="EMBL" id="GFH22950.1"/>
    </source>
</evidence>
<dbReference type="EMBL" id="BLLF01002160">
    <property type="protein sequence ID" value="GFH22950.1"/>
    <property type="molecule type" value="Genomic_DNA"/>
</dbReference>
<comment type="caution">
    <text evidence="1">The sequence shown here is derived from an EMBL/GenBank/DDBJ whole genome shotgun (WGS) entry which is preliminary data.</text>
</comment>
<name>A0A699ZP83_HAELA</name>